<dbReference type="PROSITE" id="PS50056">
    <property type="entry name" value="TYR_PHOSPHATASE_2"/>
    <property type="match status" value="1"/>
</dbReference>
<evidence type="ECO:0000259" key="8">
    <source>
        <dbReference type="PROSITE" id="PS50054"/>
    </source>
</evidence>
<feature type="domain" description="Tyrosine specific protein phosphatases" evidence="9">
    <location>
        <begin position="61"/>
        <end position="121"/>
    </location>
</feature>
<evidence type="ECO:0000256" key="2">
    <source>
        <dbReference type="ARBA" id="ARBA00013064"/>
    </source>
</evidence>
<reference evidence="10" key="1">
    <citation type="submission" date="2020-05" db="EMBL/GenBank/DDBJ databases">
        <title>Mycena genomes resolve the evolution of fungal bioluminescence.</title>
        <authorList>
            <person name="Tsai I.J."/>
        </authorList>
    </citation>
    <scope>NUCLEOTIDE SEQUENCE</scope>
    <source>
        <strain evidence="10">110903Hualien_Pintung</strain>
    </source>
</reference>
<evidence type="ECO:0000256" key="3">
    <source>
        <dbReference type="ARBA" id="ARBA00022801"/>
    </source>
</evidence>
<sequence>MDEIIPGLWVGDLPSATDTASLKANKIFSILSAMRGRVTIHETFIRHQISLDDTEETDVLVHFIPAITFIQAELDKGRGVLVHCQAGMSRSVTIVAAYLMYTQNIDTEAALDLIRKARPNIDPNPGFLLQLEIFHKAAFKISRRDKTTRMFYMERAVEEVMNGDGSLPETTMFAKYPRTPSDSQPGTPGGPRRRIRCKLCRQELATREHMLDHGQLGAPTPASLTPVASRHPSMSMASRPRVLSSGTSTRPRRPSGLGEAMQMSALDTEDEPEPEVAANGNGVAEGTPKARRTASDPSRRPRLRPLVSGVADLTMSQLAVSTSSSALDTEDDSGGEDDEANAKAFLSATRLGRRLSDAVLASPTSPTSPIDSSAEPTHFTSSDDLAAQLRANPKLAALRGTSLMSPLTPILGSSKGFAASQPIIINPKCSGYFVEPMKWMEPFLEEGQIAGKIVCPNTKCGAKLGNYDWAGMCCGCKEWVTPGFLDTTGKPSAPKRAPRRPPNEEEQQDIDLKRLRGELSCAECRRLKLKCDKCPVARASVEDAIPYVPAVRQLNCVWFIAACAQRKDLGILSAGQGTRFILADTDQLHAQIAAMSQRIRQLEEALAILQGAVSSERHPLLAQDLLSIKFGMEASKRAEETVVKTEPDIDGMGTLALRDDGAVKYFGRSGGTETLMVAEAGTDFDDDLEEDEVIEDDEIADMGAVFPIGGRPDATKLSRLRALLPPLQRARELAESWLLHGALFFRPIKREELLGSFLQSIYQDENAEPHTLAMSFFIFALATLLDVKLPPYNTAAETFYGAGRAALGLQAVYDTPSVDTVRAIGLMATYHSLGGRKYTRDSAWCLMSIAAKLAQSIGLHRDCARWHMEPNTVQMRRTLFWDIFCADVSHSLALGRPPAIPLSYVDCEYPVDEESTLTDLGETLPGFWRHKYVFSRDIWLGVAEHMLATTTPDYEAVLELDRRVRQLSVPDSFKPYPSRADGEAEYHSPSASLRGFYSSQYRTVTMMHIHRSFFAQALLDFPANPLRSPFATSFLTAYRSASVLIKATAYQFDRNAEMAIRVWFLLQQAFSAAVVVGTVVTLSPKSSLATSALTDLALAIQLFERASAQSHQARIATGILSKLRDRAVRAYTQSSPDLNPAGMSPAASSSSDSPGRQSSEDVIPPATNELEIFGGQKRMLSLKQKQKHRRGKSATAEGTTSAAGTPMSSGFPSPPSVTPVPMEQSPFVAAALPYMEAQRSTSSDDFPWLDDFLATQPPPNVPSFDLDLRALGGPSIWVRPGDIAESRDPRNLQFPRSDSAVGFNPTSWPSLPMQSQLQPTLNDAVPSAGGGGGPGAGAMVELGLTGESGMDAAWLAFMQQCGVSAEAF</sequence>
<proteinExistence type="inferred from homology"/>
<dbReference type="GO" id="GO:0008270">
    <property type="term" value="F:zinc ion binding"/>
    <property type="evidence" value="ECO:0007669"/>
    <property type="project" value="InterPro"/>
</dbReference>
<dbReference type="PANTHER" id="PTHR45848">
    <property type="entry name" value="DUAL SPECIFICITY PROTEIN PHOSPHATASE 12 FAMILY MEMBER"/>
    <property type="match status" value="1"/>
</dbReference>
<name>A0A8H6TLE1_MYCCL</name>
<evidence type="ECO:0000313" key="10">
    <source>
        <dbReference type="EMBL" id="KAF7318817.1"/>
    </source>
</evidence>
<protein>
    <recommendedName>
        <fullName evidence="2">protein-tyrosine-phosphatase</fullName>
        <ecNumber evidence="2">3.1.3.48</ecNumber>
    </recommendedName>
</protein>
<feature type="compositionally biased region" description="Low complexity" evidence="7">
    <location>
        <begin position="1140"/>
        <end position="1157"/>
    </location>
</feature>
<keyword evidence="4" id="KW-0904">Protein phosphatase</keyword>
<dbReference type="CDD" id="cd14498">
    <property type="entry name" value="DSP"/>
    <property type="match status" value="1"/>
</dbReference>
<feature type="region of interest" description="Disordered" evidence="7">
    <location>
        <begin position="1181"/>
        <end position="1219"/>
    </location>
</feature>
<feature type="region of interest" description="Disordered" evidence="7">
    <location>
        <begin position="211"/>
        <end position="310"/>
    </location>
</feature>
<feature type="region of interest" description="Disordered" evidence="7">
    <location>
        <begin position="174"/>
        <end position="196"/>
    </location>
</feature>
<organism evidence="10 11">
    <name type="scientific">Mycena chlorophos</name>
    <name type="common">Agaric fungus</name>
    <name type="synonym">Agaricus chlorophos</name>
    <dbReference type="NCBI Taxonomy" id="658473"/>
    <lineage>
        <taxon>Eukaryota</taxon>
        <taxon>Fungi</taxon>
        <taxon>Dikarya</taxon>
        <taxon>Basidiomycota</taxon>
        <taxon>Agaricomycotina</taxon>
        <taxon>Agaricomycetes</taxon>
        <taxon>Agaricomycetidae</taxon>
        <taxon>Agaricales</taxon>
        <taxon>Marasmiineae</taxon>
        <taxon>Mycenaceae</taxon>
        <taxon>Mycena</taxon>
    </lineage>
</organism>
<keyword evidence="11" id="KW-1185">Reference proteome</keyword>
<dbReference type="EC" id="3.1.3.48" evidence="2"/>
<feature type="region of interest" description="Disordered" evidence="7">
    <location>
        <begin position="1133"/>
        <end position="1162"/>
    </location>
</feature>
<feature type="compositionally biased region" description="Low complexity" evidence="7">
    <location>
        <begin position="1193"/>
        <end position="1205"/>
    </location>
</feature>
<evidence type="ECO:0000256" key="1">
    <source>
        <dbReference type="ARBA" id="ARBA00008601"/>
    </source>
</evidence>
<dbReference type="Proteomes" id="UP000613580">
    <property type="component" value="Unassembled WGS sequence"/>
</dbReference>
<feature type="coiled-coil region" evidence="6">
    <location>
        <begin position="585"/>
        <end position="612"/>
    </location>
</feature>
<evidence type="ECO:0000256" key="4">
    <source>
        <dbReference type="ARBA" id="ARBA00022912"/>
    </source>
</evidence>
<dbReference type="InterPro" id="IPR000340">
    <property type="entry name" value="Dual-sp_phosphatase_cat-dom"/>
</dbReference>
<comment type="similarity">
    <text evidence="1">Belongs to the protein-tyrosine phosphatase family. Non-receptor class dual specificity subfamily.</text>
</comment>
<dbReference type="OrthoDB" id="424974at2759"/>
<feature type="region of interest" description="Disordered" evidence="7">
    <location>
        <begin position="319"/>
        <end position="338"/>
    </location>
</feature>
<dbReference type="GO" id="GO:0005634">
    <property type="term" value="C:nucleus"/>
    <property type="evidence" value="ECO:0007669"/>
    <property type="project" value="TreeGrafter"/>
</dbReference>
<evidence type="ECO:0000259" key="9">
    <source>
        <dbReference type="PROSITE" id="PS50056"/>
    </source>
</evidence>
<keyword evidence="5" id="KW-0539">Nucleus</keyword>
<evidence type="ECO:0000256" key="7">
    <source>
        <dbReference type="SAM" id="MobiDB-lite"/>
    </source>
</evidence>
<gene>
    <name evidence="10" type="ORF">HMN09_00217000</name>
</gene>
<dbReference type="SMART" id="SM00195">
    <property type="entry name" value="DSPc"/>
    <property type="match status" value="1"/>
</dbReference>
<dbReference type="EMBL" id="JACAZE010000003">
    <property type="protein sequence ID" value="KAF7318817.1"/>
    <property type="molecule type" value="Genomic_DNA"/>
</dbReference>
<dbReference type="InterPro" id="IPR020422">
    <property type="entry name" value="TYR_PHOSPHATASE_DUAL_dom"/>
</dbReference>
<evidence type="ECO:0000256" key="6">
    <source>
        <dbReference type="SAM" id="Coils"/>
    </source>
</evidence>
<dbReference type="GO" id="GO:0004725">
    <property type="term" value="F:protein tyrosine phosphatase activity"/>
    <property type="evidence" value="ECO:0007669"/>
    <property type="project" value="UniProtKB-EC"/>
</dbReference>
<evidence type="ECO:0000313" key="11">
    <source>
        <dbReference type="Proteomes" id="UP000613580"/>
    </source>
</evidence>
<feature type="region of interest" description="Disordered" evidence="7">
    <location>
        <begin position="487"/>
        <end position="508"/>
    </location>
</feature>
<evidence type="ECO:0000256" key="5">
    <source>
        <dbReference type="ARBA" id="ARBA00023242"/>
    </source>
</evidence>
<dbReference type="InterPro" id="IPR029021">
    <property type="entry name" value="Prot-tyrosine_phosphatase-like"/>
</dbReference>
<dbReference type="GO" id="GO:0003677">
    <property type="term" value="F:DNA binding"/>
    <property type="evidence" value="ECO:0007669"/>
    <property type="project" value="InterPro"/>
</dbReference>
<dbReference type="Pfam" id="PF04082">
    <property type="entry name" value="Fungal_trans"/>
    <property type="match status" value="1"/>
</dbReference>
<dbReference type="InterPro" id="IPR000387">
    <property type="entry name" value="Tyr_Pase_dom"/>
</dbReference>
<dbReference type="GO" id="GO:0008138">
    <property type="term" value="F:protein tyrosine/serine/threonine phosphatase activity"/>
    <property type="evidence" value="ECO:0007669"/>
    <property type="project" value="TreeGrafter"/>
</dbReference>
<dbReference type="SUPFAM" id="SSF52799">
    <property type="entry name" value="(Phosphotyrosine protein) phosphatases II"/>
    <property type="match status" value="1"/>
</dbReference>
<feature type="compositionally biased region" description="Acidic residues" evidence="7">
    <location>
        <begin position="328"/>
        <end position="338"/>
    </location>
</feature>
<dbReference type="GO" id="GO:0006351">
    <property type="term" value="P:DNA-templated transcription"/>
    <property type="evidence" value="ECO:0007669"/>
    <property type="project" value="InterPro"/>
</dbReference>
<dbReference type="SMART" id="SM00906">
    <property type="entry name" value="Fungal_trans"/>
    <property type="match status" value="1"/>
</dbReference>
<dbReference type="CDD" id="cd12148">
    <property type="entry name" value="fungal_TF_MHR"/>
    <property type="match status" value="1"/>
</dbReference>
<feature type="region of interest" description="Disordered" evidence="7">
    <location>
        <begin position="359"/>
        <end position="379"/>
    </location>
</feature>
<keyword evidence="6" id="KW-0175">Coiled coil</keyword>
<dbReference type="Pfam" id="PF00782">
    <property type="entry name" value="DSPc"/>
    <property type="match status" value="1"/>
</dbReference>
<keyword evidence="3" id="KW-0378">Hydrolase</keyword>
<dbReference type="Gene3D" id="3.90.190.10">
    <property type="entry name" value="Protein tyrosine phosphatase superfamily"/>
    <property type="match status" value="1"/>
</dbReference>
<feature type="compositionally biased region" description="Polar residues" evidence="7">
    <location>
        <begin position="370"/>
        <end position="379"/>
    </location>
</feature>
<feature type="domain" description="Tyrosine-protein phosphatase" evidence="8">
    <location>
        <begin position="1"/>
        <end position="140"/>
    </location>
</feature>
<comment type="caution">
    <text evidence="10">The sequence shown here is derived from an EMBL/GenBank/DDBJ whole genome shotgun (WGS) entry which is preliminary data.</text>
</comment>
<accession>A0A8H6TLE1</accession>
<dbReference type="InterPro" id="IPR007219">
    <property type="entry name" value="XnlR_reg_dom"/>
</dbReference>
<dbReference type="PANTHER" id="PTHR45848:SF4">
    <property type="entry name" value="DUAL SPECIFICITY PROTEIN PHOSPHATASE 12"/>
    <property type="match status" value="1"/>
</dbReference>
<dbReference type="PROSITE" id="PS50054">
    <property type="entry name" value="TYR_PHOSPHATASE_DUAL"/>
    <property type="match status" value="1"/>
</dbReference>